<proteinExistence type="inferred from homology"/>
<feature type="chain" id="PRO_5035775529" description="Bee-milk protein" evidence="5">
    <location>
        <begin position="19"/>
        <end position="419"/>
    </location>
</feature>
<keyword evidence="3" id="KW-0964">Secreted</keyword>
<comment type="subcellular location">
    <subcellularLocation>
        <location evidence="1">Secreted</location>
    </subcellularLocation>
</comment>
<dbReference type="PANTHER" id="PTHR10009:SF7">
    <property type="entry name" value="GH10609P-RELATED"/>
    <property type="match status" value="1"/>
</dbReference>
<dbReference type="InterPro" id="IPR011042">
    <property type="entry name" value="6-blade_b-propeller_TolB-like"/>
</dbReference>
<gene>
    <name evidence="6" type="ORF">CLODIP_2_CD01197</name>
</gene>
<accession>A0A8S1DMJ2</accession>
<evidence type="ECO:0000256" key="3">
    <source>
        <dbReference type="ARBA" id="ARBA00022525"/>
    </source>
</evidence>
<feature type="signal peptide" evidence="5">
    <location>
        <begin position="1"/>
        <end position="18"/>
    </location>
</feature>
<comment type="caution">
    <text evidence="6">The sequence shown here is derived from an EMBL/GenBank/DDBJ whole genome shotgun (WGS) entry which is preliminary data.</text>
</comment>
<keyword evidence="5" id="KW-0732">Signal</keyword>
<dbReference type="PANTHER" id="PTHR10009">
    <property type="entry name" value="PROTEIN YELLOW-RELATED"/>
    <property type="match status" value="1"/>
</dbReference>
<evidence type="ECO:0000256" key="1">
    <source>
        <dbReference type="ARBA" id="ARBA00004613"/>
    </source>
</evidence>
<dbReference type="GO" id="GO:0005576">
    <property type="term" value="C:extracellular region"/>
    <property type="evidence" value="ECO:0007669"/>
    <property type="project" value="UniProtKB-SubCell"/>
</dbReference>
<dbReference type="SUPFAM" id="SSF101898">
    <property type="entry name" value="NHL repeat"/>
    <property type="match status" value="1"/>
</dbReference>
<dbReference type="EMBL" id="CADEPI010000247">
    <property type="protein sequence ID" value="CAB3381797.1"/>
    <property type="molecule type" value="Genomic_DNA"/>
</dbReference>
<protein>
    <recommendedName>
        <fullName evidence="8">Bee-milk protein</fullName>
    </recommendedName>
</protein>
<evidence type="ECO:0008006" key="8">
    <source>
        <dbReference type="Google" id="ProtNLM"/>
    </source>
</evidence>
<dbReference type="InterPro" id="IPR017996">
    <property type="entry name" value="MRJP/yellow-related"/>
</dbReference>
<evidence type="ECO:0000256" key="5">
    <source>
        <dbReference type="SAM" id="SignalP"/>
    </source>
</evidence>
<keyword evidence="4" id="KW-0325">Glycoprotein</keyword>
<reference evidence="6 7" key="1">
    <citation type="submission" date="2020-04" db="EMBL/GenBank/DDBJ databases">
        <authorList>
            <person name="Alioto T."/>
            <person name="Alioto T."/>
            <person name="Gomez Garrido J."/>
        </authorList>
    </citation>
    <scope>NUCLEOTIDE SEQUENCE [LARGE SCALE GENOMIC DNA]</scope>
</reference>
<dbReference type="Pfam" id="PF03022">
    <property type="entry name" value="MRJP"/>
    <property type="match status" value="1"/>
</dbReference>
<organism evidence="6 7">
    <name type="scientific">Cloeon dipterum</name>
    <dbReference type="NCBI Taxonomy" id="197152"/>
    <lineage>
        <taxon>Eukaryota</taxon>
        <taxon>Metazoa</taxon>
        <taxon>Ecdysozoa</taxon>
        <taxon>Arthropoda</taxon>
        <taxon>Hexapoda</taxon>
        <taxon>Insecta</taxon>
        <taxon>Pterygota</taxon>
        <taxon>Palaeoptera</taxon>
        <taxon>Ephemeroptera</taxon>
        <taxon>Pisciforma</taxon>
        <taxon>Baetidae</taxon>
        <taxon>Cloeon</taxon>
    </lineage>
</organism>
<dbReference type="AlphaFoldDB" id="A0A8S1DMJ2"/>
<evidence type="ECO:0000256" key="2">
    <source>
        <dbReference type="ARBA" id="ARBA00009127"/>
    </source>
</evidence>
<dbReference type="Proteomes" id="UP000494165">
    <property type="component" value="Unassembled WGS sequence"/>
</dbReference>
<dbReference type="Gene3D" id="2.120.10.30">
    <property type="entry name" value="TolB, C-terminal domain"/>
    <property type="match status" value="1"/>
</dbReference>
<evidence type="ECO:0000313" key="6">
    <source>
        <dbReference type="EMBL" id="CAB3381797.1"/>
    </source>
</evidence>
<evidence type="ECO:0000256" key="4">
    <source>
        <dbReference type="ARBA" id="ARBA00023180"/>
    </source>
</evidence>
<evidence type="ECO:0000313" key="7">
    <source>
        <dbReference type="Proteomes" id="UP000494165"/>
    </source>
</evidence>
<name>A0A8S1DMJ2_9INSE</name>
<keyword evidence="7" id="KW-1185">Reference proteome</keyword>
<dbReference type="PRINTS" id="PR01366">
    <property type="entry name" value="ROYALJELLY"/>
</dbReference>
<dbReference type="OrthoDB" id="8184345at2759"/>
<sequence>MGLLVLVSLLSLLSTVLAAAEKTDAGPAKQRVVEVFGWSQFDFNYPSEEQRQEALKNGSFVPSSMDPTGVHAAGNRVFVCLPRWRRGVPATLAYAVYPDAKGERSPRLNPYPSWELSREGNCEGLTSVFRVFIDQCNRLWAIDTGWSPSWLVPDRICPVKVMAIDLKTDKVVLQYLLPKHVVKSDALPVNIQVEFPNGDCKNPKQAFLYIADTVAFSIIVADLSTGDAWRVTDKTVYPNPELTTFHVAGQTFDMIDGVMGIALGPRMANGDRELYYSAMGGELQHWVKTSILRDKAKVKNSPNAFKTGLKSRQSQTAGYAMDKNGVMIFGLLNSDALVCWNSKSPFEPKNFGYLAQDKTAMQFLATVVIDNDERVWAISTRNQKFVLETIDPKDVNFRVFMSPSVQQAIEGTVCDAREK</sequence>
<comment type="similarity">
    <text evidence="2">Belongs to the major royal jelly protein family.</text>
</comment>